<evidence type="ECO:0000259" key="1">
    <source>
        <dbReference type="PROSITE" id="PS50188"/>
    </source>
</evidence>
<dbReference type="Pfam" id="PF13765">
    <property type="entry name" value="PRY"/>
    <property type="match status" value="1"/>
</dbReference>
<dbReference type="InterPro" id="IPR050143">
    <property type="entry name" value="TRIM/RBCC"/>
</dbReference>
<organism evidence="2 3">
    <name type="scientific">Paramormyrops kingsleyae</name>
    <dbReference type="NCBI Taxonomy" id="1676925"/>
    <lineage>
        <taxon>Eukaryota</taxon>
        <taxon>Metazoa</taxon>
        <taxon>Chordata</taxon>
        <taxon>Craniata</taxon>
        <taxon>Vertebrata</taxon>
        <taxon>Euteleostomi</taxon>
        <taxon>Actinopterygii</taxon>
        <taxon>Neopterygii</taxon>
        <taxon>Teleostei</taxon>
        <taxon>Osteoglossocephala</taxon>
        <taxon>Osteoglossomorpha</taxon>
        <taxon>Osteoglossiformes</taxon>
        <taxon>Mormyridae</taxon>
        <taxon>Paramormyrops</taxon>
    </lineage>
</organism>
<protein>
    <submittedName>
        <fullName evidence="2">E3 ubiquitin-protein ligase TRIM39-like</fullName>
    </submittedName>
</protein>
<dbReference type="InterPro" id="IPR006574">
    <property type="entry name" value="PRY"/>
</dbReference>
<proteinExistence type="predicted"/>
<evidence type="ECO:0000313" key="2">
    <source>
        <dbReference type="Ensembl" id="ENSPKIP00000014868.1"/>
    </source>
</evidence>
<dbReference type="SUPFAM" id="SSF49899">
    <property type="entry name" value="Concanavalin A-like lectins/glucanases"/>
    <property type="match status" value="1"/>
</dbReference>
<dbReference type="AlphaFoldDB" id="A0A3B3R913"/>
<dbReference type="SMART" id="SM00449">
    <property type="entry name" value="SPRY"/>
    <property type="match status" value="1"/>
</dbReference>
<dbReference type="GeneTree" id="ENSGT00940000163587"/>
<dbReference type="PRINTS" id="PR01407">
    <property type="entry name" value="BUTYPHLNCDUF"/>
</dbReference>
<dbReference type="CDD" id="cd13733">
    <property type="entry name" value="SPRY_PRY_C-I_1"/>
    <property type="match status" value="1"/>
</dbReference>
<dbReference type="InterPro" id="IPR013320">
    <property type="entry name" value="ConA-like_dom_sf"/>
</dbReference>
<dbReference type="Pfam" id="PF00622">
    <property type="entry name" value="SPRY"/>
    <property type="match status" value="1"/>
</dbReference>
<dbReference type="Ensembl" id="ENSPKIT00000039324.1">
    <property type="protein sequence ID" value="ENSPKIP00000014868.1"/>
    <property type="gene ID" value="ENSPKIG00000001780.1"/>
</dbReference>
<reference evidence="2" key="2">
    <citation type="submission" date="2025-09" db="UniProtKB">
        <authorList>
            <consortium name="Ensembl"/>
        </authorList>
    </citation>
    <scope>IDENTIFICATION</scope>
</reference>
<name>A0A3B3R913_9TELE</name>
<sequence length="422" mass="48174">MELTNLKGIRKERSVKFDTSQSASIGAVRWTLPEEDTQAHSSAPTTFKNNSASRANGLRNLRSLQDCVKFINQWKEQVDQLCKGGAVAESTSRAAQADPGTTHSLEECRRLILQWAKELKQVDMMISPCSEEDEEEGKEKQESSKEKVAPLQQRIMEWAKELQTVSENCGIPQEELAKLLRHLEVRKRRLMSVLPFLEFITWCLLKEDSKASIPNLWLLTKQRTWKVGTRNYIPNSVWSWICSAAEEVTLDPMTNHPWLQLSDDRKRVQEGLSAAELPFSTQRFDGWPCVLGWEGFSYGRHYWEVDLANNGYWRLGLTTGSSKRNGRFPMVPSAGFWTLWKSTRQFYACTAPETPLPPDMAPRRIGVYLDYEEGQISFYNASAKSHIYTFIDTFRETLYPLFAPLDGRTLITVSCPTATGDP</sequence>
<accession>A0A3B3R913</accession>
<dbReference type="InterPro" id="IPR003877">
    <property type="entry name" value="SPRY_dom"/>
</dbReference>
<dbReference type="Proteomes" id="UP000261540">
    <property type="component" value="Unplaced"/>
</dbReference>
<dbReference type="PROSITE" id="PS50188">
    <property type="entry name" value="B302_SPRY"/>
    <property type="match status" value="1"/>
</dbReference>
<keyword evidence="3" id="KW-1185">Reference proteome</keyword>
<dbReference type="InterPro" id="IPR003879">
    <property type="entry name" value="Butyrophylin_SPRY"/>
</dbReference>
<reference evidence="2" key="1">
    <citation type="submission" date="2025-08" db="UniProtKB">
        <authorList>
            <consortium name="Ensembl"/>
        </authorList>
    </citation>
    <scope>IDENTIFICATION</scope>
</reference>
<dbReference type="Gene3D" id="2.60.120.920">
    <property type="match status" value="1"/>
</dbReference>
<dbReference type="PANTHER" id="PTHR24103">
    <property type="entry name" value="E3 UBIQUITIN-PROTEIN LIGASE TRIM"/>
    <property type="match status" value="1"/>
</dbReference>
<dbReference type="FunFam" id="2.60.120.920:FF:000004">
    <property type="entry name" value="Butyrophilin subfamily 1 member A1"/>
    <property type="match status" value="1"/>
</dbReference>
<feature type="domain" description="B30.2/SPRY" evidence="1">
    <location>
        <begin position="228"/>
        <end position="420"/>
    </location>
</feature>
<dbReference type="InterPro" id="IPR001870">
    <property type="entry name" value="B30.2/SPRY"/>
</dbReference>
<dbReference type="InterPro" id="IPR043136">
    <property type="entry name" value="B30.2/SPRY_sf"/>
</dbReference>
<evidence type="ECO:0000313" key="3">
    <source>
        <dbReference type="Proteomes" id="UP000261540"/>
    </source>
</evidence>
<dbReference type="SMART" id="SM00589">
    <property type="entry name" value="PRY"/>
    <property type="match status" value="1"/>
</dbReference>